<evidence type="ECO:0008006" key="3">
    <source>
        <dbReference type="Google" id="ProtNLM"/>
    </source>
</evidence>
<proteinExistence type="predicted"/>
<evidence type="ECO:0000313" key="2">
    <source>
        <dbReference type="EMBL" id="JAH80257.1"/>
    </source>
</evidence>
<evidence type="ECO:0000256" key="1">
    <source>
        <dbReference type="SAM" id="SignalP"/>
    </source>
</evidence>
<name>A0A0E9VQB5_ANGAN</name>
<protein>
    <recommendedName>
        <fullName evidence="3">Secreted protein</fullName>
    </recommendedName>
</protein>
<keyword evidence="1" id="KW-0732">Signal</keyword>
<feature type="signal peptide" evidence="1">
    <location>
        <begin position="1"/>
        <end position="22"/>
    </location>
</feature>
<organism evidence="2">
    <name type="scientific">Anguilla anguilla</name>
    <name type="common">European freshwater eel</name>
    <name type="synonym">Muraena anguilla</name>
    <dbReference type="NCBI Taxonomy" id="7936"/>
    <lineage>
        <taxon>Eukaryota</taxon>
        <taxon>Metazoa</taxon>
        <taxon>Chordata</taxon>
        <taxon>Craniata</taxon>
        <taxon>Vertebrata</taxon>
        <taxon>Euteleostomi</taxon>
        <taxon>Actinopterygii</taxon>
        <taxon>Neopterygii</taxon>
        <taxon>Teleostei</taxon>
        <taxon>Anguilliformes</taxon>
        <taxon>Anguillidae</taxon>
        <taxon>Anguilla</taxon>
    </lineage>
</organism>
<accession>A0A0E9VQB5</accession>
<reference evidence="2" key="1">
    <citation type="submission" date="2014-11" db="EMBL/GenBank/DDBJ databases">
        <authorList>
            <person name="Amaro Gonzalez C."/>
        </authorList>
    </citation>
    <scope>NUCLEOTIDE SEQUENCE</scope>
</reference>
<feature type="chain" id="PRO_5002434168" description="Secreted protein" evidence="1">
    <location>
        <begin position="23"/>
        <end position="100"/>
    </location>
</feature>
<dbReference type="AlphaFoldDB" id="A0A0E9VQB5"/>
<sequence length="100" mass="10399">MTTCGMLFPVVVALLVLPNVGSILLELDVVICSDDEGPVAGDEEVLGDHLAVIIIIGAVLHEHGDIDISLTQDLAKVPGRDAYVADAGVAFHSHPGFSGR</sequence>
<reference evidence="2" key="2">
    <citation type="journal article" date="2015" name="Fish Shellfish Immunol.">
        <title>Early steps in the European eel (Anguilla anguilla)-Vibrio vulnificus interaction in the gills: Role of the RtxA13 toxin.</title>
        <authorList>
            <person name="Callol A."/>
            <person name="Pajuelo D."/>
            <person name="Ebbesson L."/>
            <person name="Teles M."/>
            <person name="MacKenzie S."/>
            <person name="Amaro C."/>
        </authorList>
    </citation>
    <scope>NUCLEOTIDE SEQUENCE</scope>
</reference>
<dbReference type="EMBL" id="GBXM01028320">
    <property type="protein sequence ID" value="JAH80257.1"/>
    <property type="molecule type" value="Transcribed_RNA"/>
</dbReference>